<dbReference type="InterPro" id="IPR047658">
    <property type="entry name" value="IS4-like_transpos"/>
</dbReference>
<feature type="domain" description="Transposase IS4-like" evidence="2">
    <location>
        <begin position="89"/>
        <end position="329"/>
    </location>
</feature>
<evidence type="ECO:0000313" key="4">
    <source>
        <dbReference type="Proteomes" id="UP000050956"/>
    </source>
</evidence>
<sequence length="410" mass="46183">MRASQVLQKCLRNSLPGMHALRRRALLQAVEALIQGRRLTLSDIARSWPGALRVRAPLKAFDRLLGNRHLHGERHGIEQDMARWLLRGPQPVILIDWSDLKPDKSWCLLRAAIPVGGRTLTLLDMVFPGREQGSPGAEKRFLQQLHKLVPAQATPILVTDAGFRSPWFRAVSALGWHWVGRLRGTTFIKPQTVPDHPQQWADSRHLHAMATATPHELPLMLINRSAPLACRLVVYAKARKGREKANRRTPSKVSRSSSSLKAAAREREPWLIVASPELSNASPRQLVKLYARRMQIELAFRDLKSHRYGQALEDSLTRQGGRLQILLLVSTLASFVSWLAGMACEATDIAHWLWPVKSTRKLYSTLRIGREALARGWPLGPASRCLEHLRSPPQAVLEQMSLRPSKRGET</sequence>
<dbReference type="PANTHER" id="PTHR35404:SF8">
    <property type="entry name" value="TRANSPOSASE OF TN10"/>
    <property type="match status" value="1"/>
</dbReference>
<keyword evidence="4" id="KW-1185">Reference proteome</keyword>
<feature type="compositionally biased region" description="Basic residues" evidence="1">
    <location>
        <begin position="241"/>
        <end position="250"/>
    </location>
</feature>
<evidence type="ECO:0000313" key="3">
    <source>
        <dbReference type="EMBL" id="KRG77340.1"/>
    </source>
</evidence>
<dbReference type="NCBIfam" id="NF033591">
    <property type="entry name" value="transpos_IS4_2"/>
    <property type="match status" value="1"/>
</dbReference>
<proteinExistence type="predicted"/>
<dbReference type="EMBL" id="LDJM01000018">
    <property type="protein sequence ID" value="KRG77340.1"/>
    <property type="molecule type" value="Genomic_DNA"/>
</dbReference>
<dbReference type="SUPFAM" id="SSF53098">
    <property type="entry name" value="Ribonuclease H-like"/>
    <property type="match status" value="1"/>
</dbReference>
<name>A0A0R0D5C9_9GAMM</name>
<dbReference type="GO" id="GO:0004803">
    <property type="term" value="F:transposase activity"/>
    <property type="evidence" value="ECO:0007669"/>
    <property type="project" value="InterPro"/>
</dbReference>
<dbReference type="OrthoDB" id="6140187at2"/>
<dbReference type="AlphaFoldDB" id="A0A0R0D5C9"/>
<feature type="compositionally biased region" description="Low complexity" evidence="1">
    <location>
        <begin position="251"/>
        <end position="261"/>
    </location>
</feature>
<dbReference type="Proteomes" id="UP000050956">
    <property type="component" value="Unassembled WGS sequence"/>
</dbReference>
<organism evidence="3 4">
    <name type="scientific">Stenotrophomonas ginsengisoli</name>
    <dbReference type="NCBI Taxonomy" id="336566"/>
    <lineage>
        <taxon>Bacteria</taxon>
        <taxon>Pseudomonadati</taxon>
        <taxon>Pseudomonadota</taxon>
        <taxon>Gammaproteobacteria</taxon>
        <taxon>Lysobacterales</taxon>
        <taxon>Lysobacteraceae</taxon>
        <taxon>Stenotrophomonas</taxon>
    </lineage>
</organism>
<dbReference type="InterPro" id="IPR002559">
    <property type="entry name" value="Transposase_11"/>
</dbReference>
<dbReference type="RefSeq" id="WP_057637687.1">
    <property type="nucleotide sequence ID" value="NZ_LDJM01000018.1"/>
</dbReference>
<dbReference type="PATRIC" id="fig|336566.3.peg.845"/>
<dbReference type="GO" id="GO:0003677">
    <property type="term" value="F:DNA binding"/>
    <property type="evidence" value="ECO:0007669"/>
    <property type="project" value="InterPro"/>
</dbReference>
<feature type="region of interest" description="Disordered" evidence="1">
    <location>
        <begin position="241"/>
        <end position="261"/>
    </location>
</feature>
<evidence type="ECO:0000256" key="1">
    <source>
        <dbReference type="SAM" id="MobiDB-lite"/>
    </source>
</evidence>
<protein>
    <submittedName>
        <fullName evidence="3">Transposase</fullName>
    </submittedName>
</protein>
<dbReference type="Pfam" id="PF01609">
    <property type="entry name" value="DDE_Tnp_1"/>
    <property type="match status" value="1"/>
</dbReference>
<evidence type="ECO:0000259" key="2">
    <source>
        <dbReference type="Pfam" id="PF01609"/>
    </source>
</evidence>
<gene>
    <name evidence="3" type="ORF">ABB30_07505</name>
</gene>
<accession>A0A0R0D5C9</accession>
<dbReference type="GO" id="GO:0006313">
    <property type="term" value="P:DNA transposition"/>
    <property type="evidence" value="ECO:0007669"/>
    <property type="project" value="InterPro"/>
</dbReference>
<dbReference type="PANTHER" id="PTHR35404">
    <property type="entry name" value="TRANSPOSASE OF TN10"/>
    <property type="match status" value="1"/>
</dbReference>
<comment type="caution">
    <text evidence="3">The sequence shown here is derived from an EMBL/GenBank/DDBJ whole genome shotgun (WGS) entry which is preliminary data.</text>
</comment>
<reference evidence="3 4" key="1">
    <citation type="submission" date="2015-05" db="EMBL/GenBank/DDBJ databases">
        <title>Genome sequencing and analysis of members of genus Stenotrophomonas.</title>
        <authorList>
            <person name="Patil P.P."/>
            <person name="Midha S."/>
            <person name="Patil P.B."/>
        </authorList>
    </citation>
    <scope>NUCLEOTIDE SEQUENCE [LARGE SCALE GENOMIC DNA]</scope>
    <source>
        <strain evidence="3 4">DSM 24757</strain>
    </source>
</reference>
<dbReference type="InterPro" id="IPR012337">
    <property type="entry name" value="RNaseH-like_sf"/>
</dbReference>